<dbReference type="Proteomes" id="UP001165065">
    <property type="component" value="Unassembled WGS sequence"/>
</dbReference>
<dbReference type="GO" id="GO:0009267">
    <property type="term" value="P:cellular response to starvation"/>
    <property type="evidence" value="ECO:0007669"/>
    <property type="project" value="TreeGrafter"/>
</dbReference>
<evidence type="ECO:0000259" key="2">
    <source>
        <dbReference type="Pfam" id="PF23411"/>
    </source>
</evidence>
<comment type="caution">
    <text evidence="3">The sequence shown here is derived from an EMBL/GenBank/DDBJ whole genome shotgun (WGS) entry which is preliminary data.</text>
</comment>
<dbReference type="InterPro" id="IPR036322">
    <property type="entry name" value="WD40_repeat_dom_sf"/>
</dbReference>
<dbReference type="PANTHER" id="PTHR12616">
    <property type="entry name" value="VACUOLAR PROTEIN SORTING VPS41"/>
    <property type="match status" value="1"/>
</dbReference>
<accession>A0A9W7FV91</accession>
<dbReference type="GO" id="GO:0005770">
    <property type="term" value="C:late endosome"/>
    <property type="evidence" value="ECO:0007669"/>
    <property type="project" value="TreeGrafter"/>
</dbReference>
<feature type="region of interest" description="Disordered" evidence="1">
    <location>
        <begin position="630"/>
        <end position="654"/>
    </location>
</feature>
<feature type="compositionally biased region" description="Acidic residues" evidence="1">
    <location>
        <begin position="395"/>
        <end position="409"/>
    </location>
</feature>
<dbReference type="InterPro" id="IPR015943">
    <property type="entry name" value="WD40/YVTN_repeat-like_dom_sf"/>
</dbReference>
<reference evidence="4" key="1">
    <citation type="journal article" date="2023" name="Commun. Biol.">
        <title>Genome analysis of Parmales, the sister group of diatoms, reveals the evolutionary specialization of diatoms from phago-mixotrophs to photoautotrophs.</title>
        <authorList>
            <person name="Ban H."/>
            <person name="Sato S."/>
            <person name="Yoshikawa S."/>
            <person name="Yamada K."/>
            <person name="Nakamura Y."/>
            <person name="Ichinomiya M."/>
            <person name="Sato N."/>
            <person name="Blanc-Mathieu R."/>
            <person name="Endo H."/>
            <person name="Kuwata A."/>
            <person name="Ogata H."/>
        </authorList>
    </citation>
    <scope>NUCLEOTIDE SEQUENCE [LARGE SCALE GENOMIC DNA]</scope>
</reference>
<dbReference type="PANTHER" id="PTHR12616:SF1">
    <property type="entry name" value="VACUOLAR PROTEIN SORTING-ASSOCIATED PROTEIN 41 HOMOLOG"/>
    <property type="match status" value="1"/>
</dbReference>
<evidence type="ECO:0000256" key="1">
    <source>
        <dbReference type="SAM" id="MobiDB-lite"/>
    </source>
</evidence>
<dbReference type="Gene3D" id="2.130.10.10">
    <property type="entry name" value="YVTN repeat-like/Quinoprotein amine dehydrogenase"/>
    <property type="match status" value="1"/>
</dbReference>
<feature type="compositionally biased region" description="Low complexity" evidence="1">
    <location>
        <begin position="630"/>
        <end position="639"/>
    </location>
</feature>
<dbReference type="GO" id="GO:0030897">
    <property type="term" value="C:HOPS complex"/>
    <property type="evidence" value="ECO:0007669"/>
    <property type="project" value="TreeGrafter"/>
</dbReference>
<feature type="region of interest" description="Disordered" evidence="1">
    <location>
        <begin position="395"/>
        <end position="427"/>
    </location>
</feature>
<dbReference type="Pfam" id="PF23411">
    <property type="entry name" value="Beta-prop_Vps41"/>
    <property type="match status" value="1"/>
</dbReference>
<dbReference type="OrthoDB" id="244107at2759"/>
<dbReference type="EMBL" id="BRYA01000534">
    <property type="protein sequence ID" value="GMI21753.1"/>
    <property type="molecule type" value="Genomic_DNA"/>
</dbReference>
<evidence type="ECO:0000313" key="3">
    <source>
        <dbReference type="EMBL" id="GMI21753.1"/>
    </source>
</evidence>
<dbReference type="GO" id="GO:0006623">
    <property type="term" value="P:protein targeting to vacuole"/>
    <property type="evidence" value="ECO:0007669"/>
    <property type="project" value="InterPro"/>
</dbReference>
<keyword evidence="4" id="KW-1185">Reference proteome</keyword>
<sequence>MSDDDSSTASSEVPSEPLFRYTRLRSAALPRGSSEKSSSPIDAESSSSLVPSVSLRCSTSSKTFLVLGFESGRIEVCDFQGRQLLKTLKLSSGSSVRCLSLDAGGNTLLACDEKGNANIFGWVVNPHSSADPSLSPPLSEESTLTTLSYSSPITAAVIDPSYFKKREKMHIVGLEDGRMVVTRRGWLGRRDTVAHQASGRIEALAWMGSLVAVADEAGVKIQNIETGERLAHVDRPKGAHSKLYNLGEIPCCLTFETERSLLIGWGDCLMNLNMEDASRASCRWAWALDVVCCGVVPLDRTHVGVLGAVEEDGGVELQVIARSDGTVKSCDYLPLQERDTNDDPPAASRYCLTSTYSVSRTSRNEEIGERQERGEVLLPSELGLEEEFERFDIMEGLDDDDNDDGDNDDSPSTSPSHPPLNFDFAASTTVPPKHPVISVISPCDAIIVRPRDFDDKVDYARDAGDIDKCLARALKHRRLLRRNLIANVIEEFMVNKLQLNTLESVKRAASLSSMLLGADKELWEKYIYAFSKTPLGLSSFWTAVPVRDPRLPSSLYEMILERMLVLCEAIAPELETPFLQALRAWGNTKALRDYIEIHEDADGRKHLTNRFTQTAAGYLQQSEASAQFLGPSLSLPPSSAQQRPHSLDSFSQKSESHDSLYSVASVKQRVAARNPPTRLTTLAMAELARQTMDLDAALDLYLKIGRDFCQPQDDSALSAVMNNELIVDSSPSNFFVGFVETHELVQQLYEKPDGVLSFVRHVGLPQAARFFVDHNSAATSIATLFRNFQPSPKLQLWFLHLMFVHKTDLYIDPGMSRELHQRHIELLVDFQVSYVKKGRHKWSISGDKQSVESSGKFESPLMVLLRILLANSNAVGVKGGDVRNLLSSKTTKKGDFVLPRELAYVLQKTGASREDAFECVQLYLAHVGSVELAVLFAEDSADPLRENLWEEIVTFSIKHELLGALLKAANLVRADLSVLVRQIPNNAVIDGLKDTLLEAIREFKTKVDLHVAAKVVIEAEERSLKEKLAGLSMVGCRGDFTSVAAASVTQSQPPSQTKLKKRTSMVGRSRVSKFLAKIK</sequence>
<dbReference type="GO" id="GO:0016236">
    <property type="term" value="P:macroautophagy"/>
    <property type="evidence" value="ECO:0007669"/>
    <property type="project" value="TreeGrafter"/>
</dbReference>
<dbReference type="SUPFAM" id="SSF50978">
    <property type="entry name" value="WD40 repeat-like"/>
    <property type="match status" value="1"/>
</dbReference>
<organism evidence="3 4">
    <name type="scientific">Triparma columacea</name>
    <dbReference type="NCBI Taxonomy" id="722753"/>
    <lineage>
        <taxon>Eukaryota</taxon>
        <taxon>Sar</taxon>
        <taxon>Stramenopiles</taxon>
        <taxon>Ochrophyta</taxon>
        <taxon>Bolidophyceae</taxon>
        <taxon>Parmales</taxon>
        <taxon>Triparmaceae</taxon>
        <taxon>Triparma</taxon>
    </lineage>
</organism>
<feature type="compositionally biased region" description="Polar residues" evidence="1">
    <location>
        <begin position="640"/>
        <end position="653"/>
    </location>
</feature>
<dbReference type="InterPro" id="IPR057780">
    <property type="entry name" value="Beta-prop_Vps41"/>
</dbReference>
<dbReference type="InterPro" id="IPR045111">
    <property type="entry name" value="Vps41/Vps8"/>
</dbReference>
<dbReference type="AlphaFoldDB" id="A0A9W7FV91"/>
<gene>
    <name evidence="3" type="ORF">TrCOL_g13287</name>
</gene>
<proteinExistence type="predicted"/>
<protein>
    <recommendedName>
        <fullName evidence="2">Vps41 beta-propeller domain-containing protein</fullName>
    </recommendedName>
</protein>
<dbReference type="GO" id="GO:0034058">
    <property type="term" value="P:endosomal vesicle fusion"/>
    <property type="evidence" value="ECO:0007669"/>
    <property type="project" value="TreeGrafter"/>
</dbReference>
<feature type="domain" description="Vps41 beta-propeller" evidence="2">
    <location>
        <begin position="56"/>
        <end position="276"/>
    </location>
</feature>
<name>A0A9W7FV91_9STRA</name>
<evidence type="ECO:0000313" key="4">
    <source>
        <dbReference type="Proteomes" id="UP001165065"/>
    </source>
</evidence>